<organism evidence="11 12">
    <name type="scientific">Electrophorus electricus</name>
    <name type="common">Electric eel</name>
    <name type="synonym">Gymnotus electricus</name>
    <dbReference type="NCBI Taxonomy" id="8005"/>
    <lineage>
        <taxon>Eukaryota</taxon>
        <taxon>Metazoa</taxon>
        <taxon>Chordata</taxon>
        <taxon>Craniata</taxon>
        <taxon>Vertebrata</taxon>
        <taxon>Euteleostomi</taxon>
        <taxon>Actinopterygii</taxon>
        <taxon>Neopterygii</taxon>
        <taxon>Teleostei</taxon>
        <taxon>Ostariophysi</taxon>
        <taxon>Gymnotiformes</taxon>
        <taxon>Gymnotoidei</taxon>
        <taxon>Gymnotidae</taxon>
        <taxon>Electrophorus</taxon>
    </lineage>
</organism>
<dbReference type="Ensembl" id="ENSEEET00000026341.2">
    <property type="protein sequence ID" value="ENSEEEP00000026044.2"/>
    <property type="gene ID" value="ENSEEEG00000012610.2"/>
</dbReference>
<evidence type="ECO:0008006" key="13">
    <source>
        <dbReference type="Google" id="ProtNLM"/>
    </source>
</evidence>
<dbReference type="OMA" id="FCDCDLQ"/>
<dbReference type="AlphaFoldDB" id="A0A4W4FNW2"/>
<dbReference type="GeneTree" id="ENSGT00940000155311"/>
<dbReference type="GO" id="GO:0016020">
    <property type="term" value="C:membrane"/>
    <property type="evidence" value="ECO:0007669"/>
    <property type="project" value="UniProtKB-SubCell"/>
</dbReference>
<name>A0A4W4FNW2_ELEEL</name>
<keyword evidence="8" id="KW-0325">Glycoprotein</keyword>
<dbReference type="PANTHER" id="PTHR45773">
    <property type="entry name" value="SLIT AND NTRK-LIKE PROTEIN 4-RELATED"/>
    <property type="match status" value="1"/>
</dbReference>
<dbReference type="STRING" id="8005.ENSEEEP00000026044"/>
<reference evidence="12" key="1">
    <citation type="journal article" date="2014" name="Science">
        <title>Nonhuman genetics. Genomic basis for the convergent evolution of electric organs.</title>
        <authorList>
            <person name="Gallant J.R."/>
            <person name="Traeger L.L."/>
            <person name="Volkening J.D."/>
            <person name="Moffett H."/>
            <person name="Chen P.H."/>
            <person name="Novina C.D."/>
            <person name="Phillips G.N.Jr."/>
            <person name="Anand R."/>
            <person name="Wells G.B."/>
            <person name="Pinch M."/>
            <person name="Guth R."/>
            <person name="Unguez G.A."/>
            <person name="Albert J.S."/>
            <person name="Zakon H.H."/>
            <person name="Samanta M.P."/>
            <person name="Sussman M.R."/>
        </authorList>
    </citation>
    <scope>NUCLEOTIDE SEQUENCE [LARGE SCALE GENOMIC DNA]</scope>
</reference>
<keyword evidence="5" id="KW-0677">Repeat</keyword>
<dbReference type="InterPro" id="IPR003591">
    <property type="entry name" value="Leu-rich_rpt_typical-subtyp"/>
</dbReference>
<dbReference type="GO" id="GO:0007409">
    <property type="term" value="P:axonogenesis"/>
    <property type="evidence" value="ECO:0007669"/>
    <property type="project" value="TreeGrafter"/>
</dbReference>
<evidence type="ECO:0000256" key="8">
    <source>
        <dbReference type="ARBA" id="ARBA00023180"/>
    </source>
</evidence>
<reference evidence="12" key="2">
    <citation type="journal article" date="2017" name="Sci. Adv.">
        <title>A tail of two voltages: Proteomic comparison of the three electric organs of the electric eel.</title>
        <authorList>
            <person name="Traeger L.L."/>
            <person name="Sabat G."/>
            <person name="Barrett-Wilt G.A."/>
            <person name="Wells G.B."/>
            <person name="Sussman M.R."/>
        </authorList>
    </citation>
    <scope>NUCLEOTIDE SEQUENCE [LARGE SCALE GENOMIC DNA]</scope>
</reference>
<evidence type="ECO:0000256" key="6">
    <source>
        <dbReference type="ARBA" id="ARBA00022989"/>
    </source>
</evidence>
<feature type="transmembrane region" description="Helical" evidence="9">
    <location>
        <begin position="326"/>
        <end position="346"/>
    </location>
</feature>
<reference evidence="11" key="4">
    <citation type="submission" date="2025-08" db="UniProtKB">
        <authorList>
            <consortium name="Ensembl"/>
        </authorList>
    </citation>
    <scope>IDENTIFICATION</scope>
</reference>
<evidence type="ECO:0000256" key="3">
    <source>
        <dbReference type="ARBA" id="ARBA00022692"/>
    </source>
</evidence>
<dbReference type="InterPro" id="IPR001611">
    <property type="entry name" value="Leu-rich_rpt"/>
</dbReference>
<reference evidence="11" key="5">
    <citation type="submission" date="2025-09" db="UniProtKB">
        <authorList>
            <consortium name="Ensembl"/>
        </authorList>
    </citation>
    <scope>IDENTIFICATION</scope>
</reference>
<reference evidence="11" key="3">
    <citation type="submission" date="2020-05" db="EMBL/GenBank/DDBJ databases">
        <title>Electrophorus electricus (electric eel) genome, fEleEle1, primary haplotype.</title>
        <authorList>
            <person name="Myers G."/>
            <person name="Meyer A."/>
            <person name="Fedrigo O."/>
            <person name="Formenti G."/>
            <person name="Rhie A."/>
            <person name="Tracey A."/>
            <person name="Sims Y."/>
            <person name="Jarvis E.D."/>
        </authorList>
    </citation>
    <scope>NUCLEOTIDE SEQUENCE [LARGE SCALE GENOMIC DNA]</scope>
</reference>
<dbReference type="PROSITE" id="PS51450">
    <property type="entry name" value="LRR"/>
    <property type="match status" value="1"/>
</dbReference>
<feature type="signal peptide" evidence="10">
    <location>
        <begin position="1"/>
        <end position="33"/>
    </location>
</feature>
<dbReference type="Gene3D" id="3.80.10.10">
    <property type="entry name" value="Ribonuclease Inhibitor"/>
    <property type="match status" value="2"/>
</dbReference>
<sequence length="371" mass="41148">LAFQTTGRGAVSSLMRALLFLLSLMWDLWSTHCNPTFLCPTNCICHLELHLATCAGANLTDLPAALPPYMEHLNFSFNKLAYIHRQTFRSMRHLRTLLLNDNRIGGVADGAFAPLEALLRLDLSRNNISRLAGGFSLGLGSLRELSLADNRLSGVDAGCFAHLDALLRLDLRGNGIRSLAARTFGAVSTLRYIRLDRNVISSLADGIFSTLRNLEQLGLRGNEIEHLDAGVFAPLTSLAVLDLADNKLKKVDFKALLSVQAQSTHVLLEGNPWTCNCDLQRVFQKLHSVRRLLLDDYDDLTCRQPQELQGHSLRQVDTGLCFAETVTVLIITITVVITVVAAIVMAEKSREKRNKGRHWTEVSEMSFDSQD</sequence>
<keyword evidence="3 9" id="KW-0812">Transmembrane</keyword>
<proteinExistence type="predicted"/>
<evidence type="ECO:0000313" key="12">
    <source>
        <dbReference type="Proteomes" id="UP000314983"/>
    </source>
</evidence>
<dbReference type="Pfam" id="PF13855">
    <property type="entry name" value="LRR_8"/>
    <property type="match status" value="2"/>
</dbReference>
<evidence type="ECO:0000256" key="9">
    <source>
        <dbReference type="SAM" id="Phobius"/>
    </source>
</evidence>
<evidence type="ECO:0000256" key="5">
    <source>
        <dbReference type="ARBA" id="ARBA00022737"/>
    </source>
</evidence>
<feature type="chain" id="PRO_5044285750" description="LRRCT domain-containing protein" evidence="10">
    <location>
        <begin position="34"/>
        <end position="371"/>
    </location>
</feature>
<evidence type="ECO:0000313" key="11">
    <source>
        <dbReference type="Ensembl" id="ENSEEEP00000026044.2"/>
    </source>
</evidence>
<evidence type="ECO:0000256" key="1">
    <source>
        <dbReference type="ARBA" id="ARBA00004479"/>
    </source>
</evidence>
<evidence type="ECO:0000256" key="7">
    <source>
        <dbReference type="ARBA" id="ARBA00023136"/>
    </source>
</evidence>
<keyword evidence="7 9" id="KW-0472">Membrane</keyword>
<evidence type="ECO:0000256" key="10">
    <source>
        <dbReference type="SAM" id="SignalP"/>
    </source>
</evidence>
<dbReference type="InterPro" id="IPR032675">
    <property type="entry name" value="LRR_dom_sf"/>
</dbReference>
<dbReference type="FunFam" id="3.80.10.10:FF:000770">
    <property type="entry name" value="Uncharacterized protein"/>
    <property type="match status" value="1"/>
</dbReference>
<evidence type="ECO:0000256" key="2">
    <source>
        <dbReference type="ARBA" id="ARBA00022614"/>
    </source>
</evidence>
<dbReference type="GO" id="GO:0051965">
    <property type="term" value="P:positive regulation of synapse assembly"/>
    <property type="evidence" value="ECO:0007669"/>
    <property type="project" value="TreeGrafter"/>
</dbReference>
<keyword evidence="4 10" id="KW-0732">Signal</keyword>
<dbReference type="PANTHER" id="PTHR45773:SF5">
    <property type="entry name" value="SLIT AND NTRK-LIKE PROTEIN 5"/>
    <property type="match status" value="1"/>
</dbReference>
<keyword evidence="2" id="KW-0433">Leucine-rich repeat</keyword>
<comment type="subcellular location">
    <subcellularLocation>
        <location evidence="1">Membrane</location>
        <topology evidence="1">Single-pass type I membrane protein</topology>
    </subcellularLocation>
</comment>
<protein>
    <recommendedName>
        <fullName evidence="13">LRRCT domain-containing protein</fullName>
    </recommendedName>
</protein>
<dbReference type="Proteomes" id="UP000314983">
    <property type="component" value="Chromosome 21"/>
</dbReference>
<keyword evidence="6 9" id="KW-1133">Transmembrane helix</keyword>
<accession>A0A4W4FNW2</accession>
<evidence type="ECO:0000256" key="4">
    <source>
        <dbReference type="ARBA" id="ARBA00022729"/>
    </source>
</evidence>
<dbReference type="PRINTS" id="PR00019">
    <property type="entry name" value="LEURICHRPT"/>
</dbReference>
<keyword evidence="12" id="KW-1185">Reference proteome</keyword>
<dbReference type="SMART" id="SM00369">
    <property type="entry name" value="LRR_TYP"/>
    <property type="match status" value="8"/>
</dbReference>
<dbReference type="SUPFAM" id="SSF52058">
    <property type="entry name" value="L domain-like"/>
    <property type="match status" value="1"/>
</dbReference>